<dbReference type="Proteomes" id="UP001159363">
    <property type="component" value="Chromosome 4"/>
</dbReference>
<organism evidence="2 3">
    <name type="scientific">Dryococelus australis</name>
    <dbReference type="NCBI Taxonomy" id="614101"/>
    <lineage>
        <taxon>Eukaryota</taxon>
        <taxon>Metazoa</taxon>
        <taxon>Ecdysozoa</taxon>
        <taxon>Arthropoda</taxon>
        <taxon>Hexapoda</taxon>
        <taxon>Insecta</taxon>
        <taxon>Pterygota</taxon>
        <taxon>Neoptera</taxon>
        <taxon>Polyneoptera</taxon>
        <taxon>Phasmatodea</taxon>
        <taxon>Verophasmatodea</taxon>
        <taxon>Anareolatae</taxon>
        <taxon>Phasmatidae</taxon>
        <taxon>Eurycanthinae</taxon>
        <taxon>Dryococelus</taxon>
    </lineage>
</organism>
<proteinExistence type="predicted"/>
<evidence type="ECO:0000313" key="2">
    <source>
        <dbReference type="EMBL" id="KAJ8883794.1"/>
    </source>
</evidence>
<keyword evidence="3" id="KW-1185">Reference proteome</keyword>
<comment type="caution">
    <text evidence="2">The sequence shown here is derived from an EMBL/GenBank/DDBJ whole genome shotgun (WGS) entry which is preliminary data.</text>
</comment>
<feature type="region of interest" description="Disordered" evidence="1">
    <location>
        <begin position="528"/>
        <end position="548"/>
    </location>
</feature>
<gene>
    <name evidence="2" type="ORF">PR048_015649</name>
</gene>
<reference evidence="2 3" key="1">
    <citation type="submission" date="2023-02" db="EMBL/GenBank/DDBJ databases">
        <title>LHISI_Scaffold_Assembly.</title>
        <authorList>
            <person name="Stuart O.P."/>
            <person name="Cleave R."/>
            <person name="Magrath M.J.L."/>
            <person name="Mikheyev A.S."/>
        </authorList>
    </citation>
    <scope>NUCLEOTIDE SEQUENCE [LARGE SCALE GENOMIC DNA]</scope>
    <source>
        <strain evidence="2">Daus_M_001</strain>
        <tissue evidence="2">Leg muscle</tissue>
    </source>
</reference>
<accession>A0ABQ9HHT5</accession>
<protein>
    <submittedName>
        <fullName evidence="2">Uncharacterized protein</fullName>
    </submittedName>
</protein>
<evidence type="ECO:0000313" key="3">
    <source>
        <dbReference type="Proteomes" id="UP001159363"/>
    </source>
</evidence>
<evidence type="ECO:0000256" key="1">
    <source>
        <dbReference type="SAM" id="MobiDB-lite"/>
    </source>
</evidence>
<sequence>MPPFPSTIDKLRNSMTTLVAAVTPDKLANVWDEFYYRVNVRQGDTLQTMQLDFVLRGAQYLHESSRSFEWLWCWKETPRLPTPCFKHHIRLCYTSRAPFPTGSLPDFRMWESYLPPLQCGTAPYSPRFTPIVSQDLAVKSHPDAPCSQIPDTTGILASSEHARLLCRPVPCIATPRWTQEGRKNIYISLTFSNFNPTAVRDISDGRYCVRANASTTGILCAGEGTVRCRPHYTLTPAPHPCPSNLPPPQPTASQNNPIPVPAAVSWRWRSGPRLHGMPAIQSIHISYRRSKPGRPKITWELVPSCCATYLRALVDPGTNFRCERRIACEHILGTSAPRRRPASNLTALSNKDLDLVLTGSGLEQSQILQEMIRNWLGKIDRRAYGNGASELFMLRHSDLSEANLSTMLDLVTSTMDLGAEETVSQSRPATMLDDSTTMLDLVLLLLLSTPDHLLNLHSGRKFHVIPHDFPERDMDCSTNLFVATDGTLNSAPASFMAAWKPATIRINVDLALNTDIFPGTKIGYDRIERGSPVEGQRANLNGHRPRHM</sequence>
<dbReference type="EMBL" id="JARBHB010000005">
    <property type="protein sequence ID" value="KAJ8883794.1"/>
    <property type="molecule type" value="Genomic_DNA"/>
</dbReference>
<name>A0ABQ9HHT5_9NEOP</name>